<reference evidence="2" key="1">
    <citation type="journal article" date="2019" name="Int. J. Syst. Evol. Microbiol.">
        <title>The Global Catalogue of Microorganisms (GCM) 10K type strain sequencing project: providing services to taxonomists for standard genome sequencing and annotation.</title>
        <authorList>
            <consortium name="The Broad Institute Genomics Platform"/>
            <consortium name="The Broad Institute Genome Sequencing Center for Infectious Disease"/>
            <person name="Wu L."/>
            <person name="Ma J."/>
        </authorList>
    </citation>
    <scope>NUCLEOTIDE SEQUENCE [LARGE SCALE GENOMIC DNA]</scope>
    <source>
        <strain evidence="2">NBRC 111981</strain>
    </source>
</reference>
<sequence>MPGLGSVLYLQAVSNTAMPTALPPGLLVMQHSFAPLLDVHWLVAISAVTDDGPREWCDCVDSLGRTLARWHLLPDTDYLAWDALAASCKANADAVFHTQPLRPQYARVMNFRLREFAGLLLLERGASVALSPLGERIAGRIAQAESAVLQP</sequence>
<evidence type="ECO:0000313" key="1">
    <source>
        <dbReference type="EMBL" id="GLQ90429.1"/>
    </source>
</evidence>
<dbReference type="SUPFAM" id="SSF144064">
    <property type="entry name" value="Heme iron utilization protein-like"/>
    <property type="match status" value="1"/>
</dbReference>
<dbReference type="Proteomes" id="UP001156627">
    <property type="component" value="Unassembled WGS sequence"/>
</dbReference>
<proteinExistence type="predicted"/>
<organism evidence="1 2">
    <name type="scientific">Dyella flagellata</name>
    <dbReference type="NCBI Taxonomy" id="1867833"/>
    <lineage>
        <taxon>Bacteria</taxon>
        <taxon>Pseudomonadati</taxon>
        <taxon>Pseudomonadota</taxon>
        <taxon>Gammaproteobacteria</taxon>
        <taxon>Lysobacterales</taxon>
        <taxon>Rhodanobacteraceae</taxon>
        <taxon>Dyella</taxon>
    </lineage>
</organism>
<gene>
    <name evidence="1" type="ORF">GCM10007898_40050</name>
</gene>
<comment type="caution">
    <text evidence="1">The sequence shown here is derived from an EMBL/GenBank/DDBJ whole genome shotgun (WGS) entry which is preliminary data.</text>
</comment>
<name>A0ABQ5XGV9_9GAMM</name>
<accession>A0ABQ5XGV9</accession>
<protein>
    <submittedName>
        <fullName evidence="1">Uncharacterized protein</fullName>
    </submittedName>
</protein>
<dbReference type="EMBL" id="BSOA01000049">
    <property type="protein sequence ID" value="GLQ90429.1"/>
    <property type="molecule type" value="Genomic_DNA"/>
</dbReference>
<keyword evidence="2" id="KW-1185">Reference proteome</keyword>
<evidence type="ECO:0000313" key="2">
    <source>
        <dbReference type="Proteomes" id="UP001156627"/>
    </source>
</evidence>